<proteinExistence type="inferred from homology"/>
<evidence type="ECO:0000313" key="5">
    <source>
        <dbReference type="Proteomes" id="UP000827721"/>
    </source>
</evidence>
<dbReference type="Pfam" id="PF00280">
    <property type="entry name" value="potato_inhibit"/>
    <property type="match status" value="1"/>
</dbReference>
<sequence length="70" mass="7840">MSDRCPGKTSWPEMVGKNGEEAAAKIERENVNVDAIVLLDGTPVTMDFNCNRVWVWVNRHGKVTRVPRTG</sequence>
<keyword evidence="3" id="KW-0722">Serine protease inhibitor</keyword>
<dbReference type="PANTHER" id="PTHR33091">
    <property type="entry name" value="PROTEIN, PUTATIVE, EXPRESSED-RELATED"/>
    <property type="match status" value="1"/>
</dbReference>
<dbReference type="InterPro" id="IPR000864">
    <property type="entry name" value="Prot_inh_pot1"/>
</dbReference>
<protein>
    <recommendedName>
        <fullName evidence="6">Proteinase inhibitor</fullName>
    </recommendedName>
</protein>
<dbReference type="Gene3D" id="3.30.10.10">
    <property type="entry name" value="Trypsin Inhibitor V, subunit A"/>
    <property type="match status" value="1"/>
</dbReference>
<organism evidence="4 5">
    <name type="scientific">Xanthoceras sorbifolium</name>
    <dbReference type="NCBI Taxonomy" id="99658"/>
    <lineage>
        <taxon>Eukaryota</taxon>
        <taxon>Viridiplantae</taxon>
        <taxon>Streptophyta</taxon>
        <taxon>Embryophyta</taxon>
        <taxon>Tracheophyta</taxon>
        <taxon>Spermatophyta</taxon>
        <taxon>Magnoliopsida</taxon>
        <taxon>eudicotyledons</taxon>
        <taxon>Gunneridae</taxon>
        <taxon>Pentapetalae</taxon>
        <taxon>rosids</taxon>
        <taxon>malvids</taxon>
        <taxon>Sapindales</taxon>
        <taxon>Sapindaceae</taxon>
        <taxon>Xanthoceroideae</taxon>
        <taxon>Xanthoceras</taxon>
    </lineage>
</organism>
<dbReference type="EMBL" id="JAFEMO010000001">
    <property type="protein sequence ID" value="KAH7577636.1"/>
    <property type="molecule type" value="Genomic_DNA"/>
</dbReference>
<keyword evidence="5" id="KW-1185">Reference proteome</keyword>
<evidence type="ECO:0008006" key="6">
    <source>
        <dbReference type="Google" id="ProtNLM"/>
    </source>
</evidence>
<evidence type="ECO:0000256" key="2">
    <source>
        <dbReference type="ARBA" id="ARBA00022690"/>
    </source>
</evidence>
<dbReference type="SUPFAM" id="SSF54654">
    <property type="entry name" value="CI-2 family of serine protease inhibitors"/>
    <property type="match status" value="1"/>
</dbReference>
<accession>A0ABQ8ILR5</accession>
<dbReference type="InterPro" id="IPR036354">
    <property type="entry name" value="Prot_inh_pot1_sf"/>
</dbReference>
<comment type="similarity">
    <text evidence="1">Belongs to the protease inhibitor I13 (potato type I serine protease inhibitor) family.</text>
</comment>
<evidence type="ECO:0000256" key="3">
    <source>
        <dbReference type="ARBA" id="ARBA00022900"/>
    </source>
</evidence>
<dbReference type="PANTHER" id="PTHR33091:SF83">
    <property type="entry name" value="SERINE PROTEASE INHIBITOR, POTATO INHIBITOR I-TYPE FAMILY PROTEIN-RELATED"/>
    <property type="match status" value="1"/>
</dbReference>
<dbReference type="PRINTS" id="PR00292">
    <property type="entry name" value="POTATOINHBTR"/>
</dbReference>
<name>A0ABQ8ILR5_9ROSI</name>
<keyword evidence="2" id="KW-0646">Protease inhibitor</keyword>
<comment type="caution">
    <text evidence="4">The sequence shown here is derived from an EMBL/GenBank/DDBJ whole genome shotgun (WGS) entry which is preliminary data.</text>
</comment>
<reference evidence="4 5" key="1">
    <citation type="submission" date="2021-02" db="EMBL/GenBank/DDBJ databases">
        <title>Plant Genome Project.</title>
        <authorList>
            <person name="Zhang R.-G."/>
        </authorList>
    </citation>
    <scope>NUCLEOTIDE SEQUENCE [LARGE SCALE GENOMIC DNA]</scope>
    <source>
        <tissue evidence="4">Leaves</tissue>
    </source>
</reference>
<evidence type="ECO:0000256" key="1">
    <source>
        <dbReference type="ARBA" id="ARBA00008210"/>
    </source>
</evidence>
<evidence type="ECO:0000313" key="4">
    <source>
        <dbReference type="EMBL" id="KAH7577636.1"/>
    </source>
</evidence>
<gene>
    <name evidence="4" type="ORF">JRO89_XS01G0278800</name>
</gene>
<dbReference type="Proteomes" id="UP000827721">
    <property type="component" value="Unassembled WGS sequence"/>
</dbReference>